<dbReference type="Proteomes" id="UP000239007">
    <property type="component" value="Unassembled WGS sequence"/>
</dbReference>
<dbReference type="SUPFAM" id="SSF63380">
    <property type="entry name" value="Riboflavin synthase domain-like"/>
    <property type="match status" value="1"/>
</dbReference>
<name>A0A2S7USN0_9GAMM</name>
<keyword evidence="4" id="KW-1185">Reference proteome</keyword>
<comment type="similarity">
    <text evidence="1">Belongs to the SIP oxidoreductase family.</text>
</comment>
<dbReference type="PROSITE" id="PS51384">
    <property type="entry name" value="FAD_FR"/>
    <property type="match status" value="1"/>
</dbReference>
<feature type="domain" description="FAD-binding FR-type" evidence="2">
    <location>
        <begin position="3"/>
        <end position="117"/>
    </location>
</feature>
<dbReference type="AlphaFoldDB" id="A0A2S7USN0"/>
<evidence type="ECO:0000259" key="2">
    <source>
        <dbReference type="PROSITE" id="PS51384"/>
    </source>
</evidence>
<dbReference type="OrthoDB" id="9814826at2"/>
<dbReference type="InterPro" id="IPR017938">
    <property type="entry name" value="Riboflavin_synthase-like_b-brl"/>
</dbReference>
<sequence length="251" mass="27904">MAQRKTNARVTQVSNIIELSSHLRRIVLSGDSLNGFPTGQEGAHVKVVLPSEQQTNSADKNQKMRSYTIRSFNQDTLELTLDFVINRHKGPATDWAKNAKLGDQLAIAGPGPLKITDYNQSSYLLVGDITSVNAINGFVPKFTQDADIQAVISVPTRSDIITMDYDDSANTYWFIEDEMSISLEQQVLALAKNMAKDTCVFLALEASKIRSLRPMLEEQLELNRLNCTAVGYWKQGVDADKFGAQKKSEPF</sequence>
<dbReference type="Pfam" id="PF08021">
    <property type="entry name" value="FAD_binding_9"/>
    <property type="match status" value="1"/>
</dbReference>
<dbReference type="InterPro" id="IPR007037">
    <property type="entry name" value="SIP_rossman_dom"/>
</dbReference>
<dbReference type="CDD" id="cd06193">
    <property type="entry name" value="siderophore_interacting"/>
    <property type="match status" value="1"/>
</dbReference>
<dbReference type="InterPro" id="IPR013113">
    <property type="entry name" value="SIP_FAD-bd"/>
</dbReference>
<evidence type="ECO:0000313" key="3">
    <source>
        <dbReference type="EMBL" id="PQJ52280.1"/>
    </source>
</evidence>
<gene>
    <name evidence="3" type="ORF">BTO11_00475</name>
</gene>
<reference evidence="3 4" key="1">
    <citation type="submission" date="2016-12" db="EMBL/GenBank/DDBJ databases">
        <title>Diversity of luminous bacteria.</title>
        <authorList>
            <person name="Yoshizawa S."/>
            <person name="Kogure K."/>
        </authorList>
    </citation>
    <scope>NUCLEOTIDE SEQUENCE [LARGE SCALE GENOMIC DNA]</scope>
    <source>
        <strain evidence="3 4">SA4-48</strain>
    </source>
</reference>
<dbReference type="GO" id="GO:0016491">
    <property type="term" value="F:oxidoreductase activity"/>
    <property type="evidence" value="ECO:0007669"/>
    <property type="project" value="InterPro"/>
</dbReference>
<dbReference type="PANTHER" id="PTHR30157">
    <property type="entry name" value="FERRIC REDUCTASE, NADPH-DEPENDENT"/>
    <property type="match status" value="1"/>
</dbReference>
<dbReference type="Gene3D" id="3.40.50.80">
    <property type="entry name" value="Nucleotide-binding domain of ferredoxin-NADP reductase (FNR) module"/>
    <property type="match status" value="1"/>
</dbReference>
<dbReference type="InterPro" id="IPR039374">
    <property type="entry name" value="SIP_fam"/>
</dbReference>
<accession>A0A2S7USN0</accession>
<dbReference type="InterPro" id="IPR039261">
    <property type="entry name" value="FNR_nucleotide-bd"/>
</dbReference>
<dbReference type="Pfam" id="PF04954">
    <property type="entry name" value="SIP"/>
    <property type="match status" value="1"/>
</dbReference>
<protein>
    <submittedName>
        <fullName evidence="3">NADPH-dependent ferric siderophore reductase</fullName>
    </submittedName>
</protein>
<dbReference type="EMBL" id="MSCH01000003">
    <property type="protein sequence ID" value="PQJ52280.1"/>
    <property type="molecule type" value="Genomic_DNA"/>
</dbReference>
<proteinExistence type="inferred from homology"/>
<dbReference type="Gene3D" id="2.40.30.10">
    <property type="entry name" value="Translation factors"/>
    <property type="match status" value="1"/>
</dbReference>
<comment type="caution">
    <text evidence="3">The sequence shown here is derived from an EMBL/GenBank/DDBJ whole genome shotgun (WGS) entry which is preliminary data.</text>
</comment>
<organism evidence="3 4">
    <name type="scientific">Psychrosphaera saromensis</name>
    <dbReference type="NCBI Taxonomy" id="716813"/>
    <lineage>
        <taxon>Bacteria</taxon>
        <taxon>Pseudomonadati</taxon>
        <taxon>Pseudomonadota</taxon>
        <taxon>Gammaproteobacteria</taxon>
        <taxon>Alteromonadales</taxon>
        <taxon>Pseudoalteromonadaceae</taxon>
        <taxon>Psychrosphaera</taxon>
    </lineage>
</organism>
<evidence type="ECO:0000256" key="1">
    <source>
        <dbReference type="ARBA" id="ARBA00035644"/>
    </source>
</evidence>
<evidence type="ECO:0000313" key="4">
    <source>
        <dbReference type="Proteomes" id="UP000239007"/>
    </source>
</evidence>
<dbReference type="InterPro" id="IPR017927">
    <property type="entry name" value="FAD-bd_FR_type"/>
</dbReference>
<dbReference type="PANTHER" id="PTHR30157:SF0">
    <property type="entry name" value="NADPH-DEPENDENT FERRIC-CHELATE REDUCTASE"/>
    <property type="match status" value="1"/>
</dbReference>
<dbReference type="RefSeq" id="WP_105050737.1">
    <property type="nucleotide sequence ID" value="NZ_BMYG01000005.1"/>
</dbReference>